<evidence type="ECO:0000259" key="2">
    <source>
        <dbReference type="Pfam" id="PF03787"/>
    </source>
</evidence>
<accession>A0A1I5WHW6</accession>
<gene>
    <name evidence="3" type="ORF">SAMN05444406_1178</name>
</gene>
<dbReference type="EMBL" id="FOXR01000017">
    <property type="protein sequence ID" value="SFQ19255.1"/>
    <property type="molecule type" value="Genomic_DNA"/>
</dbReference>
<dbReference type="Proteomes" id="UP000198577">
    <property type="component" value="Unassembled WGS sequence"/>
</dbReference>
<reference evidence="3 4" key="1">
    <citation type="submission" date="2016-10" db="EMBL/GenBank/DDBJ databases">
        <authorList>
            <person name="de Groot N.N."/>
        </authorList>
    </citation>
    <scope>NUCLEOTIDE SEQUENCE [LARGE SCALE GENOMIC DNA]</scope>
    <source>
        <strain evidence="3 4">DSM 20678</strain>
    </source>
</reference>
<dbReference type="InterPro" id="IPR005537">
    <property type="entry name" value="RAMP_III_fam"/>
</dbReference>
<sequence>MHKYDALLSINPEKVESLGEYLSFCKYYFKPKTYEKFGDYLQKRGDRVVGLKDEAVRDFGFLKNEERNQQIEKYKKYKSEETTKDFPLNWLKNEILKKNNKEFEIKDDFQLVSSNRISGIFDSCEQAYSYVKNLLPYSFIVYAKFELKQPYFSKDDDEFSIIQNPVLKEWAFKVPMVRGSSWKGALASVFIDLPDEMQGGRQRTESYFRIFGAGSECIKILESSFESRLRPDMDVEKLKEELVGMLLFELGIRLDKADIESIKDARTTDEVTGIVKKIFSQEDKAVEKSKIPATLKTRRGRAVFYPTYFNRLTLEVINPHNRRKRAGTQPIHFEVVPAGTHGVLQIVYIPYDAVLLKENALKNEVKRDLRFLLLAVEELSQRGIGAKTKLGWGTFELQEKHCCINGKLELDGNFDVKGWSICQG</sequence>
<evidence type="ECO:0000313" key="3">
    <source>
        <dbReference type="EMBL" id="SFQ19255.1"/>
    </source>
</evidence>
<dbReference type="GO" id="GO:0051607">
    <property type="term" value="P:defense response to virus"/>
    <property type="evidence" value="ECO:0007669"/>
    <property type="project" value="UniProtKB-KW"/>
</dbReference>
<feature type="domain" description="CRISPR type III-associated protein" evidence="2">
    <location>
        <begin position="171"/>
        <end position="396"/>
    </location>
</feature>
<dbReference type="RefSeq" id="WP_177206121.1">
    <property type="nucleotide sequence ID" value="NZ_FOXR01000017.1"/>
</dbReference>
<keyword evidence="4" id="KW-1185">Reference proteome</keyword>
<organism evidence="3 4">
    <name type="scientific">Caldicoprobacter faecalis</name>
    <dbReference type="NCBI Taxonomy" id="937334"/>
    <lineage>
        <taxon>Bacteria</taxon>
        <taxon>Bacillati</taxon>
        <taxon>Bacillota</taxon>
        <taxon>Clostridia</taxon>
        <taxon>Caldicoprobacterales</taxon>
        <taxon>Caldicoprobacteraceae</taxon>
        <taxon>Caldicoprobacter</taxon>
    </lineage>
</organism>
<name>A0A1I5WHW6_9FIRM</name>
<protein>
    <submittedName>
        <fullName evidence="3">CRISPR-associated protein Cmr2</fullName>
    </submittedName>
</protein>
<dbReference type="AlphaFoldDB" id="A0A1I5WHW6"/>
<keyword evidence="1" id="KW-0051">Antiviral defense</keyword>
<dbReference type="Pfam" id="PF03787">
    <property type="entry name" value="RAMPs"/>
    <property type="match status" value="1"/>
</dbReference>
<evidence type="ECO:0000313" key="4">
    <source>
        <dbReference type="Proteomes" id="UP000198577"/>
    </source>
</evidence>
<proteinExistence type="predicted"/>
<evidence type="ECO:0000256" key="1">
    <source>
        <dbReference type="ARBA" id="ARBA00023118"/>
    </source>
</evidence>
<dbReference type="STRING" id="937334.SAMN05444406_1178"/>